<evidence type="ECO:0000256" key="1">
    <source>
        <dbReference type="SAM" id="MobiDB-lite"/>
    </source>
</evidence>
<evidence type="ECO:0000313" key="3">
    <source>
        <dbReference type="Proteomes" id="UP000807850"/>
    </source>
</evidence>
<sequence length="417" mass="45117">IDGGARWRPLRNNRPGLIADLKKPDGQVRGALPLVPITDLVIHGSDLVAATQGRAFWILDDVSPLRQMTADAAAEDAHLFQPAPAYMFGGPGGGNRTTGANPPAGAVIYYRLAAEPKDKEEVTLEFLDAKGKLIRKFSSKGDASDEGDAAGGDEEGGFGRGGGSPRKIPARAGLNRFAWDFHYPDAARFKGLILWGGGLNGPTVVPGEYQVRLTVNGRSQTQPFEVRKDPRVATSLADYQKRFDLHMKIHDKLTETHEAITRLRDVKDQLKSVADRSKQMNAKDSTIAAASRTLSEKLTRVEEALYQTKNRSSQDPLNYPIRLNNKLSQLTGVVAGADAAPTDQAYAVYNDVAGRIDAELTRLKGLLGDDLAAFNRLVKEKDVPAVLVKEKRERGAGAAAATGETPADEPDPDEPHR</sequence>
<evidence type="ECO:0000313" key="2">
    <source>
        <dbReference type="EMBL" id="MBI3539775.1"/>
    </source>
</evidence>
<evidence type="ECO:0008006" key="4">
    <source>
        <dbReference type="Google" id="ProtNLM"/>
    </source>
</evidence>
<feature type="compositionally biased region" description="Low complexity" evidence="1">
    <location>
        <begin position="396"/>
        <end position="405"/>
    </location>
</feature>
<accession>A0A9D6L8U1</accession>
<dbReference type="Proteomes" id="UP000807850">
    <property type="component" value="Unassembled WGS sequence"/>
</dbReference>
<gene>
    <name evidence="2" type="ORF">HY076_05840</name>
</gene>
<dbReference type="AlphaFoldDB" id="A0A9D6L8U1"/>
<reference evidence="2" key="1">
    <citation type="submission" date="2020-07" db="EMBL/GenBank/DDBJ databases">
        <title>Huge and variable diversity of episymbiotic CPR bacteria and DPANN archaea in groundwater ecosystems.</title>
        <authorList>
            <person name="He C.Y."/>
            <person name="Keren R."/>
            <person name="Whittaker M."/>
            <person name="Farag I.F."/>
            <person name="Doudna J."/>
            <person name="Cate J.H.D."/>
            <person name="Banfield J.F."/>
        </authorList>
    </citation>
    <scope>NUCLEOTIDE SEQUENCE</scope>
    <source>
        <strain evidence="2">NC_groundwater_928_Pr1_S-0.2um_72_17</strain>
    </source>
</reference>
<proteinExistence type="predicted"/>
<dbReference type="EMBL" id="JACQAY010000183">
    <property type="protein sequence ID" value="MBI3539775.1"/>
    <property type="molecule type" value="Genomic_DNA"/>
</dbReference>
<feature type="compositionally biased region" description="Acidic residues" evidence="1">
    <location>
        <begin position="144"/>
        <end position="156"/>
    </location>
</feature>
<feature type="region of interest" description="Disordered" evidence="1">
    <location>
        <begin position="138"/>
        <end position="166"/>
    </location>
</feature>
<organism evidence="2 3">
    <name type="scientific">Eiseniibacteriota bacterium</name>
    <dbReference type="NCBI Taxonomy" id="2212470"/>
    <lineage>
        <taxon>Bacteria</taxon>
        <taxon>Candidatus Eiseniibacteriota</taxon>
    </lineage>
</organism>
<feature type="region of interest" description="Disordered" evidence="1">
    <location>
        <begin position="389"/>
        <end position="417"/>
    </location>
</feature>
<feature type="compositionally biased region" description="Acidic residues" evidence="1">
    <location>
        <begin position="406"/>
        <end position="417"/>
    </location>
</feature>
<name>A0A9D6L8U1_UNCEI</name>
<feature type="non-terminal residue" evidence="2">
    <location>
        <position position="1"/>
    </location>
</feature>
<protein>
    <recommendedName>
        <fullName evidence="4">Glycosyl hydrolase</fullName>
    </recommendedName>
</protein>
<comment type="caution">
    <text evidence="2">The sequence shown here is derived from an EMBL/GenBank/DDBJ whole genome shotgun (WGS) entry which is preliminary data.</text>
</comment>